<evidence type="ECO:0000313" key="1">
    <source>
        <dbReference type="EMBL" id="TKR67834.1"/>
    </source>
</evidence>
<dbReference type="AlphaFoldDB" id="A0A4U5MF71"/>
<gene>
    <name evidence="1" type="ORF">L596_023924</name>
</gene>
<evidence type="ECO:0000313" key="2">
    <source>
        <dbReference type="Proteomes" id="UP000298663"/>
    </source>
</evidence>
<proteinExistence type="predicted"/>
<reference evidence="1 2" key="1">
    <citation type="journal article" date="2015" name="Genome Biol.">
        <title>Comparative genomics of Steinernema reveals deeply conserved gene regulatory networks.</title>
        <authorList>
            <person name="Dillman A.R."/>
            <person name="Macchietto M."/>
            <person name="Porter C.F."/>
            <person name="Rogers A."/>
            <person name="Williams B."/>
            <person name="Antoshechkin I."/>
            <person name="Lee M.M."/>
            <person name="Goodwin Z."/>
            <person name="Lu X."/>
            <person name="Lewis E.E."/>
            <person name="Goodrich-Blair H."/>
            <person name="Stock S.P."/>
            <person name="Adams B.J."/>
            <person name="Sternberg P.W."/>
            <person name="Mortazavi A."/>
        </authorList>
    </citation>
    <scope>NUCLEOTIDE SEQUENCE [LARGE SCALE GENOMIC DNA]</scope>
    <source>
        <strain evidence="1 2">ALL</strain>
    </source>
</reference>
<dbReference type="Proteomes" id="UP000298663">
    <property type="component" value="Unassembled WGS sequence"/>
</dbReference>
<protein>
    <submittedName>
        <fullName evidence="1">Uncharacterized protein</fullName>
    </submittedName>
</protein>
<comment type="caution">
    <text evidence="1">The sequence shown here is derived from an EMBL/GenBank/DDBJ whole genome shotgun (WGS) entry which is preliminary data.</text>
</comment>
<organism evidence="1 2">
    <name type="scientific">Steinernema carpocapsae</name>
    <name type="common">Entomopathogenic nematode</name>
    <dbReference type="NCBI Taxonomy" id="34508"/>
    <lineage>
        <taxon>Eukaryota</taxon>
        <taxon>Metazoa</taxon>
        <taxon>Ecdysozoa</taxon>
        <taxon>Nematoda</taxon>
        <taxon>Chromadorea</taxon>
        <taxon>Rhabditida</taxon>
        <taxon>Tylenchina</taxon>
        <taxon>Panagrolaimomorpha</taxon>
        <taxon>Strongyloidoidea</taxon>
        <taxon>Steinernematidae</taxon>
        <taxon>Steinernema</taxon>
    </lineage>
</organism>
<reference evidence="1 2" key="2">
    <citation type="journal article" date="2019" name="G3 (Bethesda)">
        <title>Hybrid Assembly of the Genome of the Entomopathogenic Nematode Steinernema carpocapsae Identifies the X-Chromosome.</title>
        <authorList>
            <person name="Serra L."/>
            <person name="Macchietto M."/>
            <person name="Macias-Munoz A."/>
            <person name="McGill C.J."/>
            <person name="Rodriguez I.M."/>
            <person name="Rodriguez B."/>
            <person name="Murad R."/>
            <person name="Mortazavi A."/>
        </authorList>
    </citation>
    <scope>NUCLEOTIDE SEQUENCE [LARGE SCALE GENOMIC DNA]</scope>
    <source>
        <strain evidence="1 2">ALL</strain>
    </source>
</reference>
<name>A0A4U5MF71_STECR</name>
<dbReference type="EMBL" id="AZBU02000008">
    <property type="protein sequence ID" value="TKR67834.1"/>
    <property type="molecule type" value="Genomic_DNA"/>
</dbReference>
<keyword evidence="2" id="KW-1185">Reference proteome</keyword>
<sequence>MKKFTRFEAIAELLVDLIKKKISEDEFREQMKRIVDRFGTLAKNRLLGHTHVRELLTILVEAPSEDLYSKYIRILVKFDNKFCNPPELVNRRSGSANVFGPLNSLASCLWFYSTSKSVLPSSNCAITAFSSP</sequence>
<accession>A0A4U5MF71</accession>